<dbReference type="GeneTree" id="ENSGT01100000263478"/>
<comment type="similarity">
    <text evidence="2">Belongs to the natural cytotoxicity receptor (NCR) family.</text>
</comment>
<dbReference type="InterPro" id="IPR013783">
    <property type="entry name" value="Ig-like_fold"/>
</dbReference>
<protein>
    <recommendedName>
        <fullName evidence="13">Natural cytotoxicity triggering receptor 1</fullName>
    </recommendedName>
    <alternativeName>
        <fullName evidence="14">Natural killer cell p46-related protein</fullName>
    </alternativeName>
</protein>
<dbReference type="GO" id="GO:0005886">
    <property type="term" value="C:plasma membrane"/>
    <property type="evidence" value="ECO:0007669"/>
    <property type="project" value="UniProtKB-SubCell"/>
</dbReference>
<evidence type="ECO:0000256" key="12">
    <source>
        <dbReference type="ARBA" id="ARBA00023319"/>
    </source>
</evidence>
<evidence type="ECO:0000256" key="3">
    <source>
        <dbReference type="ARBA" id="ARBA00022475"/>
    </source>
</evidence>
<proteinExistence type="inferred from homology"/>
<dbReference type="FunCoup" id="A0A5F9CPM6">
    <property type="interactions" value="12"/>
</dbReference>
<evidence type="ECO:0000313" key="18">
    <source>
        <dbReference type="Proteomes" id="UP000001811"/>
    </source>
</evidence>
<dbReference type="STRING" id="9986.ENSOCUP00000035333"/>
<dbReference type="SMR" id="A0A5F9CPM6"/>
<dbReference type="Gene3D" id="2.60.40.10">
    <property type="entry name" value="Immunoglobulins"/>
    <property type="match status" value="2"/>
</dbReference>
<evidence type="ECO:0000256" key="15">
    <source>
        <dbReference type="SAM" id="MobiDB-lite"/>
    </source>
</evidence>
<dbReference type="AlphaFoldDB" id="A0A5F9CPM6"/>
<evidence type="ECO:0000256" key="4">
    <source>
        <dbReference type="ARBA" id="ARBA00022692"/>
    </source>
</evidence>
<evidence type="ECO:0000256" key="1">
    <source>
        <dbReference type="ARBA" id="ARBA00004251"/>
    </source>
</evidence>
<dbReference type="InterPro" id="IPR003599">
    <property type="entry name" value="Ig_sub"/>
</dbReference>
<dbReference type="GO" id="GO:0002764">
    <property type="term" value="P:immune response-regulating signaling pathway"/>
    <property type="evidence" value="ECO:0007669"/>
    <property type="project" value="TreeGrafter"/>
</dbReference>
<dbReference type="FunFam" id="2.60.40.10:FF:000049">
    <property type="entry name" value="Leukocyte immunoglobulin-like receptor subfamily B member 1"/>
    <property type="match status" value="2"/>
</dbReference>
<keyword evidence="8" id="KW-0472">Membrane</keyword>
<dbReference type="InParanoid" id="A0A5F9CPM6"/>
<reference evidence="17" key="2">
    <citation type="submission" date="2025-08" db="UniProtKB">
        <authorList>
            <consortium name="Ensembl"/>
        </authorList>
    </citation>
    <scope>IDENTIFICATION</scope>
    <source>
        <strain evidence="17">Thorbecke</strain>
    </source>
</reference>
<keyword evidence="10" id="KW-0675">Receptor</keyword>
<evidence type="ECO:0000256" key="10">
    <source>
        <dbReference type="ARBA" id="ARBA00023170"/>
    </source>
</evidence>
<dbReference type="PANTHER" id="PTHR11738:SF14">
    <property type="entry name" value="NATURAL CYTOTOXICITY TRIGGERING RECEPTOR 1"/>
    <property type="match status" value="1"/>
</dbReference>
<evidence type="ECO:0000256" key="13">
    <source>
        <dbReference type="ARBA" id="ARBA00040484"/>
    </source>
</evidence>
<keyword evidence="18" id="KW-1185">Reference proteome</keyword>
<keyword evidence="7" id="KW-1133">Transmembrane helix</keyword>
<dbReference type="PANTHER" id="PTHR11738">
    <property type="entry name" value="MHC CLASS I NK CELL RECEPTOR"/>
    <property type="match status" value="1"/>
</dbReference>
<keyword evidence="4" id="KW-0812">Transmembrane</keyword>
<reference evidence="17" key="3">
    <citation type="submission" date="2025-09" db="UniProtKB">
        <authorList>
            <consortium name="Ensembl"/>
        </authorList>
    </citation>
    <scope>IDENTIFICATION</scope>
    <source>
        <strain evidence="17">Thorbecke</strain>
    </source>
</reference>
<dbReference type="InterPro" id="IPR050412">
    <property type="entry name" value="Ig-like_Receptors_ImmuneReg"/>
</dbReference>
<keyword evidence="5" id="KW-0732">Signal</keyword>
<evidence type="ECO:0000256" key="14">
    <source>
        <dbReference type="ARBA" id="ARBA00041225"/>
    </source>
</evidence>
<organism evidence="17 18">
    <name type="scientific">Oryctolagus cuniculus</name>
    <name type="common">Rabbit</name>
    <dbReference type="NCBI Taxonomy" id="9986"/>
    <lineage>
        <taxon>Eukaryota</taxon>
        <taxon>Metazoa</taxon>
        <taxon>Chordata</taxon>
        <taxon>Craniata</taxon>
        <taxon>Vertebrata</taxon>
        <taxon>Euteleostomi</taxon>
        <taxon>Mammalia</taxon>
        <taxon>Eutheria</taxon>
        <taxon>Euarchontoglires</taxon>
        <taxon>Glires</taxon>
        <taxon>Lagomorpha</taxon>
        <taxon>Leporidae</taxon>
        <taxon>Oryctolagus</taxon>
    </lineage>
</organism>
<accession>A0A5F9CPM6</accession>
<evidence type="ECO:0000256" key="8">
    <source>
        <dbReference type="ARBA" id="ARBA00023136"/>
    </source>
</evidence>
<evidence type="ECO:0000256" key="7">
    <source>
        <dbReference type="ARBA" id="ARBA00022989"/>
    </source>
</evidence>
<feature type="region of interest" description="Disordered" evidence="15">
    <location>
        <begin position="275"/>
        <end position="300"/>
    </location>
</feature>
<evidence type="ECO:0000259" key="16">
    <source>
        <dbReference type="SMART" id="SM00409"/>
    </source>
</evidence>
<evidence type="ECO:0000256" key="11">
    <source>
        <dbReference type="ARBA" id="ARBA00023180"/>
    </source>
</evidence>
<keyword evidence="3" id="KW-1003">Cell membrane</keyword>
<keyword evidence="6" id="KW-0677">Repeat</keyword>
<keyword evidence="11" id="KW-0325">Glycoprotein</keyword>
<dbReference type="Ensembl" id="ENSOCUT00000035201.1">
    <property type="protein sequence ID" value="ENSOCUP00000035333.1"/>
    <property type="gene ID" value="ENSOCUG00000033077.1"/>
</dbReference>
<dbReference type="InterPro" id="IPR036179">
    <property type="entry name" value="Ig-like_dom_sf"/>
</dbReference>
<feature type="domain" description="Immunoglobulin" evidence="16">
    <location>
        <begin position="176"/>
        <end position="258"/>
    </location>
</feature>
<sequence>MTHGSCLPGLCLSWRISTQKRESSLHCPRVTLEVPRKSPPLGKLGVGGAVAGGRGLGWGPSGNLGSDSLPEALTRPSIWAEPDSRIPEVKPAAIWCQGPPGAEEYQLGSEGGLSAWGRPQRSRVRGGVRFPIAAMTSRTAGRYRCFCRSGELWSEPSEPLDLVVTGMYDTPTLWVQPGPTVTSGENVTFYCRLETVTNTFFLLQEGGPSHPQGSHGAVPAEFPVGPVTSAHTGTYRCFGAYSDHVWSFPSEPVKLLVTGEEAPSSQVLPGLLKKPQGRVEGTSTPGCQGRRMGGGQRKPPDPTCPLHLCLQMWETPAWNPQTPPLLPVSRLLLHTQESWSLSVHACGSRGLPRLHSAVQVPQVWWCSVPTSCRE</sequence>
<comment type="subcellular location">
    <subcellularLocation>
        <location evidence="1">Cell membrane</location>
        <topology evidence="1">Single-pass type I membrane protein</topology>
    </subcellularLocation>
</comment>
<name>A0A5F9CPM6_RABIT</name>
<evidence type="ECO:0000313" key="17">
    <source>
        <dbReference type="Ensembl" id="ENSOCUP00000035333.1"/>
    </source>
</evidence>
<reference evidence="17 18" key="1">
    <citation type="journal article" date="2011" name="Nature">
        <title>A high-resolution map of human evolutionary constraint using 29 mammals.</title>
        <authorList>
            <person name="Lindblad-Toh K."/>
            <person name="Garber M."/>
            <person name="Zuk O."/>
            <person name="Lin M.F."/>
            <person name="Parker B.J."/>
            <person name="Washietl S."/>
            <person name="Kheradpour P."/>
            <person name="Ernst J."/>
            <person name="Jordan G."/>
            <person name="Mauceli E."/>
            <person name="Ward L.D."/>
            <person name="Lowe C.B."/>
            <person name="Holloway A.K."/>
            <person name="Clamp M."/>
            <person name="Gnerre S."/>
            <person name="Alfoldi J."/>
            <person name="Beal K."/>
            <person name="Chang J."/>
            <person name="Clawson H."/>
            <person name="Cuff J."/>
            <person name="Di Palma F."/>
            <person name="Fitzgerald S."/>
            <person name="Flicek P."/>
            <person name="Guttman M."/>
            <person name="Hubisz M.J."/>
            <person name="Jaffe D.B."/>
            <person name="Jungreis I."/>
            <person name="Kent W.J."/>
            <person name="Kostka D."/>
            <person name="Lara M."/>
            <person name="Martins A.L."/>
            <person name="Massingham T."/>
            <person name="Moltke I."/>
            <person name="Raney B.J."/>
            <person name="Rasmussen M.D."/>
            <person name="Robinson J."/>
            <person name="Stark A."/>
            <person name="Vilella A.J."/>
            <person name="Wen J."/>
            <person name="Xie X."/>
            <person name="Zody M.C."/>
            <person name="Baldwin J."/>
            <person name="Bloom T."/>
            <person name="Chin C.W."/>
            <person name="Heiman D."/>
            <person name="Nicol R."/>
            <person name="Nusbaum C."/>
            <person name="Young S."/>
            <person name="Wilkinson J."/>
            <person name="Worley K.C."/>
            <person name="Kovar C.L."/>
            <person name="Muzny D.M."/>
            <person name="Gibbs R.A."/>
            <person name="Cree A."/>
            <person name="Dihn H.H."/>
            <person name="Fowler G."/>
            <person name="Jhangiani S."/>
            <person name="Joshi V."/>
            <person name="Lee S."/>
            <person name="Lewis L.R."/>
            <person name="Nazareth L.V."/>
            <person name="Okwuonu G."/>
            <person name="Santibanez J."/>
            <person name="Warren W.C."/>
            <person name="Mardis E.R."/>
            <person name="Weinstock G.M."/>
            <person name="Wilson R.K."/>
            <person name="Delehaunty K."/>
            <person name="Dooling D."/>
            <person name="Fronik C."/>
            <person name="Fulton L."/>
            <person name="Fulton B."/>
            <person name="Graves T."/>
            <person name="Minx P."/>
            <person name="Sodergren E."/>
            <person name="Birney E."/>
            <person name="Margulies E.H."/>
            <person name="Herrero J."/>
            <person name="Green E.D."/>
            <person name="Haussler D."/>
            <person name="Siepel A."/>
            <person name="Goldman N."/>
            <person name="Pollard K.S."/>
            <person name="Pedersen J.S."/>
            <person name="Lander E.S."/>
            <person name="Kellis M."/>
        </authorList>
    </citation>
    <scope>NUCLEOTIDE SEQUENCE [LARGE SCALE GENOMIC DNA]</scope>
    <source>
        <strain evidence="18">Thorbecke</strain>
    </source>
</reference>
<dbReference type="SUPFAM" id="SSF48726">
    <property type="entry name" value="Immunoglobulin"/>
    <property type="match status" value="2"/>
</dbReference>
<keyword evidence="12" id="KW-0393">Immunoglobulin domain</keyword>
<dbReference type="Proteomes" id="UP000001811">
    <property type="component" value="Unplaced"/>
</dbReference>
<keyword evidence="9" id="KW-1015">Disulfide bond</keyword>
<evidence type="ECO:0000256" key="5">
    <source>
        <dbReference type="ARBA" id="ARBA00022729"/>
    </source>
</evidence>
<evidence type="ECO:0000256" key="6">
    <source>
        <dbReference type="ARBA" id="ARBA00022737"/>
    </source>
</evidence>
<evidence type="ECO:0000256" key="2">
    <source>
        <dbReference type="ARBA" id="ARBA00006531"/>
    </source>
</evidence>
<evidence type="ECO:0000256" key="9">
    <source>
        <dbReference type="ARBA" id="ARBA00023157"/>
    </source>
</evidence>
<dbReference type="SMART" id="SM00409">
    <property type="entry name" value="IG"/>
    <property type="match status" value="1"/>
</dbReference>